<keyword evidence="1" id="KW-1133">Transmembrane helix</keyword>
<proteinExistence type="predicted"/>
<keyword evidence="1" id="KW-0472">Membrane</keyword>
<gene>
    <name evidence="3" type="ORF">PV10_06408</name>
</gene>
<protein>
    <submittedName>
        <fullName evidence="3">Uncharacterized protein</fullName>
    </submittedName>
</protein>
<dbReference type="GO" id="GO:0005789">
    <property type="term" value="C:endoplasmic reticulum membrane"/>
    <property type="evidence" value="ECO:0007669"/>
    <property type="project" value="TreeGrafter"/>
</dbReference>
<evidence type="ECO:0000256" key="2">
    <source>
        <dbReference type="SAM" id="SignalP"/>
    </source>
</evidence>
<dbReference type="HOGENOM" id="CLU_062870_0_0_1"/>
<accession>A0A0D1ZB54</accession>
<dbReference type="OrthoDB" id="47007at2759"/>
<feature type="signal peptide" evidence="2">
    <location>
        <begin position="1"/>
        <end position="21"/>
    </location>
</feature>
<dbReference type="VEuPathDB" id="FungiDB:PV10_06408"/>
<dbReference type="GO" id="GO:0006506">
    <property type="term" value="P:GPI anchor biosynthetic process"/>
    <property type="evidence" value="ECO:0007669"/>
    <property type="project" value="TreeGrafter"/>
</dbReference>
<dbReference type="PANTHER" id="PTHR28022">
    <property type="entry name" value="GPI MANNOSYLTRANSFERASE 2 SUBUNIT PGA1"/>
    <property type="match status" value="1"/>
</dbReference>
<dbReference type="InterPro" id="IPR019433">
    <property type="entry name" value="GPI_ManTrfase_II_coact_Pga1"/>
</dbReference>
<name>A0A0D1ZB54_EXOME</name>
<dbReference type="AlphaFoldDB" id="A0A0D1ZB54"/>
<dbReference type="PANTHER" id="PTHR28022:SF1">
    <property type="entry name" value="GPI MANNOSYLTRANSFERASE 2 SUBUNIT PGA1"/>
    <property type="match status" value="1"/>
</dbReference>
<reference evidence="3 4" key="1">
    <citation type="submission" date="2015-01" db="EMBL/GenBank/DDBJ databases">
        <title>The Genome Sequence of Exophiala mesophila CBS40295.</title>
        <authorList>
            <consortium name="The Broad Institute Genomics Platform"/>
            <person name="Cuomo C."/>
            <person name="de Hoog S."/>
            <person name="Gorbushina A."/>
            <person name="Stielow B."/>
            <person name="Teixiera M."/>
            <person name="Abouelleil A."/>
            <person name="Chapman S.B."/>
            <person name="Priest M."/>
            <person name="Young S.K."/>
            <person name="Wortman J."/>
            <person name="Nusbaum C."/>
            <person name="Birren B."/>
        </authorList>
    </citation>
    <scope>NUCLEOTIDE SEQUENCE [LARGE SCALE GENOMIC DNA]</scope>
    <source>
        <strain evidence="3 4">CBS 40295</strain>
    </source>
</reference>
<dbReference type="Proteomes" id="UP000054302">
    <property type="component" value="Unassembled WGS sequence"/>
</dbReference>
<dbReference type="OMA" id="EVRVCWL"/>
<dbReference type="Pfam" id="PF10333">
    <property type="entry name" value="Pga1"/>
    <property type="match status" value="1"/>
</dbReference>
<dbReference type="GO" id="GO:0031501">
    <property type="term" value="C:mannosyltransferase complex"/>
    <property type="evidence" value="ECO:0007669"/>
    <property type="project" value="TreeGrafter"/>
</dbReference>
<dbReference type="GO" id="GO:0000030">
    <property type="term" value="F:mannosyltransferase activity"/>
    <property type="evidence" value="ECO:0007669"/>
    <property type="project" value="TreeGrafter"/>
</dbReference>
<evidence type="ECO:0000313" key="4">
    <source>
        <dbReference type="Proteomes" id="UP000054302"/>
    </source>
</evidence>
<evidence type="ECO:0000313" key="3">
    <source>
        <dbReference type="EMBL" id="KIV91917.1"/>
    </source>
</evidence>
<dbReference type="GeneID" id="27324253"/>
<dbReference type="RefSeq" id="XP_016223491.1">
    <property type="nucleotide sequence ID" value="XM_016371198.1"/>
</dbReference>
<organism evidence="3 4">
    <name type="scientific">Exophiala mesophila</name>
    <name type="common">Black yeast-like fungus</name>
    <dbReference type="NCBI Taxonomy" id="212818"/>
    <lineage>
        <taxon>Eukaryota</taxon>
        <taxon>Fungi</taxon>
        <taxon>Dikarya</taxon>
        <taxon>Ascomycota</taxon>
        <taxon>Pezizomycotina</taxon>
        <taxon>Eurotiomycetes</taxon>
        <taxon>Chaetothyriomycetidae</taxon>
        <taxon>Chaetothyriales</taxon>
        <taxon>Herpotrichiellaceae</taxon>
        <taxon>Exophiala</taxon>
    </lineage>
</organism>
<keyword evidence="2" id="KW-0732">Signal</keyword>
<sequence>MWILQFLLGLVLTSLLVHVDANTEKVVFVAPAAEPLPSDASIDNLLLTSFSEPFPSARTYINASFPTKDSEKGTVTWFLLEQLQPGRRYEVRICWLATQPTSFWLYTHSIDHVFGDADLITSLSGYAYARHDHLSSEDIISLQARKPPKSTAASTTTLFLQVFAMADYYSLDTDLMEHVPPVAVDVILDPFILNVLPRSLLPTGLYLVLIVIGAWLLSGWVSKKLTARSPDGDVVFDSKKPLHD</sequence>
<keyword evidence="4" id="KW-1185">Reference proteome</keyword>
<feature type="chain" id="PRO_5002247686" evidence="2">
    <location>
        <begin position="22"/>
        <end position="244"/>
    </location>
</feature>
<dbReference type="EMBL" id="KN847523">
    <property type="protein sequence ID" value="KIV91917.1"/>
    <property type="molecule type" value="Genomic_DNA"/>
</dbReference>
<feature type="transmembrane region" description="Helical" evidence="1">
    <location>
        <begin position="200"/>
        <end position="221"/>
    </location>
</feature>
<keyword evidence="1" id="KW-0812">Transmembrane</keyword>
<evidence type="ECO:0000256" key="1">
    <source>
        <dbReference type="SAM" id="Phobius"/>
    </source>
</evidence>